<dbReference type="AlphaFoldDB" id="A0A9X4AY72"/>
<evidence type="ECO:0000313" key="2">
    <source>
        <dbReference type="EMBL" id="MDC3986872.1"/>
    </source>
</evidence>
<organism evidence="2 3">
    <name type="scientific">Polyangium jinanense</name>
    <dbReference type="NCBI Taxonomy" id="2829994"/>
    <lineage>
        <taxon>Bacteria</taxon>
        <taxon>Pseudomonadati</taxon>
        <taxon>Myxococcota</taxon>
        <taxon>Polyangia</taxon>
        <taxon>Polyangiales</taxon>
        <taxon>Polyangiaceae</taxon>
        <taxon>Polyangium</taxon>
    </lineage>
</organism>
<accession>A0A9X4AY72</accession>
<keyword evidence="1" id="KW-0732">Signal</keyword>
<evidence type="ECO:0000256" key="1">
    <source>
        <dbReference type="SAM" id="SignalP"/>
    </source>
</evidence>
<keyword evidence="3" id="KW-1185">Reference proteome</keyword>
<dbReference type="Proteomes" id="UP001151081">
    <property type="component" value="Unassembled WGS sequence"/>
</dbReference>
<gene>
    <name evidence="2" type="ORF">KEG57_40755</name>
</gene>
<evidence type="ECO:0000313" key="3">
    <source>
        <dbReference type="Proteomes" id="UP001151081"/>
    </source>
</evidence>
<reference evidence="2 3" key="1">
    <citation type="submission" date="2021-04" db="EMBL/GenBank/DDBJ databases">
        <title>Genome analysis of Polyangium sp.</title>
        <authorList>
            <person name="Li Y."/>
            <person name="Wang J."/>
        </authorList>
    </citation>
    <scope>NUCLEOTIDE SEQUENCE [LARGE SCALE GENOMIC DNA]</scope>
    <source>
        <strain evidence="2 3">SDU14</strain>
    </source>
</reference>
<dbReference type="RefSeq" id="WP_272422370.1">
    <property type="nucleotide sequence ID" value="NZ_JAGTJJ010000044.1"/>
</dbReference>
<dbReference type="EMBL" id="JAGTJJ010000044">
    <property type="protein sequence ID" value="MDC3986872.1"/>
    <property type="molecule type" value="Genomic_DNA"/>
</dbReference>
<protein>
    <recommendedName>
        <fullName evidence="4">Lipoprotein</fullName>
    </recommendedName>
</protein>
<dbReference type="PROSITE" id="PS51257">
    <property type="entry name" value="PROKAR_LIPOPROTEIN"/>
    <property type="match status" value="1"/>
</dbReference>
<feature type="signal peptide" evidence="1">
    <location>
        <begin position="1"/>
        <end position="23"/>
    </location>
</feature>
<proteinExistence type="predicted"/>
<feature type="chain" id="PRO_5040790305" description="Lipoprotein" evidence="1">
    <location>
        <begin position="24"/>
        <end position="176"/>
    </location>
</feature>
<comment type="caution">
    <text evidence="2">The sequence shown here is derived from an EMBL/GenBank/DDBJ whole genome shotgun (WGS) entry which is preliminary data.</text>
</comment>
<name>A0A9X4AY72_9BACT</name>
<sequence>MIRKAPAALLLALALGAVGCAYRVPPTHVPPSLAFSAADLDIDEIVIVDHDPTRETQSPADTWQDTVQILGKAARSRPAASGPTRVRVRIDLERRSSIYDAMRKDGIAFMGMFGALFGLVIDNEKLSVDVTVERDGRTFKGHGSAEKLGSMYAPARRRALAVALDRALADASTKSP</sequence>
<evidence type="ECO:0008006" key="4">
    <source>
        <dbReference type="Google" id="ProtNLM"/>
    </source>
</evidence>